<dbReference type="AlphaFoldDB" id="A0A249L5W8"/>
<dbReference type="OrthoDB" id="7305551at2"/>
<proteinExistence type="predicted"/>
<protein>
    <submittedName>
        <fullName evidence="2">Extended SDR family protein</fullName>
    </submittedName>
</protein>
<keyword evidence="3" id="KW-1185">Reference proteome</keyword>
<dbReference type="RefSeq" id="WP_095688587.1">
    <property type="nucleotide sequence ID" value="NZ_CP016779.1"/>
</dbReference>
<dbReference type="SUPFAM" id="SSF51735">
    <property type="entry name" value="NAD(P)-binding Rossmann-fold domains"/>
    <property type="match status" value="1"/>
</dbReference>
<name>A0A249L5W8_9ACTN</name>
<dbReference type="InterPro" id="IPR001509">
    <property type="entry name" value="Epimerase_deHydtase"/>
</dbReference>
<organism evidence="2 3">
    <name type="scientific">Candidatus Nanopelagicus abundans</name>
    <dbReference type="NCBI Taxonomy" id="1884916"/>
    <lineage>
        <taxon>Bacteria</taxon>
        <taxon>Bacillati</taxon>
        <taxon>Actinomycetota</taxon>
        <taxon>Actinomycetes</taxon>
        <taxon>Candidatus Nanopelagicales</taxon>
        <taxon>Candidatus Nanopelagicaceae</taxon>
        <taxon>Candidatus Nanopelagicus</taxon>
    </lineage>
</organism>
<evidence type="ECO:0000313" key="3">
    <source>
        <dbReference type="Proteomes" id="UP000217210"/>
    </source>
</evidence>
<sequence length="259" mass="29899">MATRILIVGSSGFIGSQLCESLQNDYEIHRNTFNLLKAGGLEELKKYLLLNRISVVVQLAWNSNGRENYHLSLANYDWRDLTINLSIFCHDNNIKFVGVGSCLDGKLNRTNPYINSKYETKKHLLSMKSTNLIAWVRPFYVVNFEQKRPRIIGDYFEKKESFILKNPNEKLDYIFSEDVVTGFKSVIDNQMMGEIDIGSGFLTSNLDFINRLNEIHGKSDFRMEGVDREYKAGEVASPFLRQFGWIPHVTERFFGIQCI</sequence>
<accession>A0A249L5W8</accession>
<reference evidence="2 3" key="1">
    <citation type="submission" date="2016-07" db="EMBL/GenBank/DDBJ databases">
        <title>High microdiversification within the ubiquitous acI lineage of Actinobacteria.</title>
        <authorList>
            <person name="Neuenschwander S.M."/>
            <person name="Salcher M."/>
            <person name="Ghai R."/>
            <person name="Pernthaler J."/>
        </authorList>
    </citation>
    <scope>NUCLEOTIDE SEQUENCE [LARGE SCALE GENOMIC DNA]</scope>
    <source>
        <strain evidence="2">MMS-IIB-91</strain>
    </source>
</reference>
<dbReference type="Gene3D" id="3.40.50.720">
    <property type="entry name" value="NAD(P)-binding Rossmann-like Domain"/>
    <property type="match status" value="1"/>
</dbReference>
<dbReference type="KEGG" id="nab:B1sIIB91_05505"/>
<dbReference type="EMBL" id="CP016779">
    <property type="protein sequence ID" value="ASY24329.1"/>
    <property type="molecule type" value="Genomic_DNA"/>
</dbReference>
<gene>
    <name evidence="2" type="ORF">B1sIIB91_05505</name>
</gene>
<dbReference type="InterPro" id="IPR036291">
    <property type="entry name" value="NAD(P)-bd_dom_sf"/>
</dbReference>
<evidence type="ECO:0000259" key="1">
    <source>
        <dbReference type="Pfam" id="PF01370"/>
    </source>
</evidence>
<evidence type="ECO:0000313" key="2">
    <source>
        <dbReference type="EMBL" id="ASY24329.1"/>
    </source>
</evidence>
<dbReference type="Proteomes" id="UP000217210">
    <property type="component" value="Chromosome"/>
</dbReference>
<feature type="domain" description="NAD-dependent epimerase/dehydratase" evidence="1">
    <location>
        <begin position="5"/>
        <end position="189"/>
    </location>
</feature>
<dbReference type="Pfam" id="PF01370">
    <property type="entry name" value="Epimerase"/>
    <property type="match status" value="1"/>
</dbReference>